<keyword evidence="3" id="KW-0804">Transcription</keyword>
<dbReference type="InterPro" id="IPR050707">
    <property type="entry name" value="HTH_MetabolicPath_Reg"/>
</dbReference>
<dbReference type="GO" id="GO:0003677">
    <property type="term" value="F:DNA binding"/>
    <property type="evidence" value="ECO:0007669"/>
    <property type="project" value="UniProtKB-KW"/>
</dbReference>
<reference evidence="6" key="1">
    <citation type="submission" date="2022-12" db="EMBL/GenBank/DDBJ databases">
        <title>Gycomyces niveus sp.nov.,a novel actinomycete isolated from soil in Shouguan.</title>
        <authorList>
            <person name="Yang X."/>
        </authorList>
    </citation>
    <scope>NUCLEOTIDE SEQUENCE</scope>
    <source>
        <strain evidence="6">NEAU-A15</strain>
    </source>
</reference>
<dbReference type="SUPFAM" id="SSF46785">
    <property type="entry name" value="Winged helix' DNA-binding domain"/>
    <property type="match status" value="1"/>
</dbReference>
<dbReference type="EMBL" id="JAPZVP010000014">
    <property type="protein sequence ID" value="MDA1361446.1"/>
    <property type="molecule type" value="Genomic_DNA"/>
</dbReference>
<name>A0A9X3P9U6_9ACTN</name>
<dbReference type="SMART" id="SM00346">
    <property type="entry name" value="HTH_ICLR"/>
    <property type="match status" value="1"/>
</dbReference>
<protein>
    <submittedName>
        <fullName evidence="6">IclR family transcriptional regulator</fullName>
    </submittedName>
</protein>
<dbReference type="Pfam" id="PF01614">
    <property type="entry name" value="IclR_C"/>
    <property type="match status" value="1"/>
</dbReference>
<dbReference type="Gene3D" id="1.10.10.10">
    <property type="entry name" value="Winged helix-like DNA-binding domain superfamily/Winged helix DNA-binding domain"/>
    <property type="match status" value="1"/>
</dbReference>
<dbReference type="InterPro" id="IPR011991">
    <property type="entry name" value="ArsR-like_HTH"/>
</dbReference>
<dbReference type="RefSeq" id="WP_270111453.1">
    <property type="nucleotide sequence ID" value="NZ_JAPZVP010000014.1"/>
</dbReference>
<feature type="domain" description="IclR-ED" evidence="5">
    <location>
        <begin position="70"/>
        <end position="252"/>
    </location>
</feature>
<keyword evidence="7" id="KW-1185">Reference proteome</keyword>
<gene>
    <name evidence="6" type="ORF">O1R50_17595</name>
</gene>
<dbReference type="AlphaFoldDB" id="A0A9X3P9U6"/>
<dbReference type="InterPro" id="IPR036390">
    <property type="entry name" value="WH_DNA-bd_sf"/>
</dbReference>
<dbReference type="GO" id="GO:0045892">
    <property type="term" value="P:negative regulation of DNA-templated transcription"/>
    <property type="evidence" value="ECO:0007669"/>
    <property type="project" value="TreeGrafter"/>
</dbReference>
<dbReference type="CDD" id="cd00090">
    <property type="entry name" value="HTH_ARSR"/>
    <property type="match status" value="1"/>
</dbReference>
<evidence type="ECO:0000259" key="4">
    <source>
        <dbReference type="PROSITE" id="PS51077"/>
    </source>
</evidence>
<evidence type="ECO:0000256" key="1">
    <source>
        <dbReference type="ARBA" id="ARBA00023015"/>
    </source>
</evidence>
<sequence length="268" mass="28843">MTPRTDAGPKGALDRALEILEVLTMRGKATTAELVEAVGVSRSAVYRLVERLEAAEYLTLADGQWRLGPAAARMAMAAVHNMDVLTVAPPMLRDLAHRTGETVSLGVLSGDEIVFVFREIGHQAVHVRSELGARRPLHATSVGKAYLAGLAPERCHETIERLPMQVFTKATVHDRDRLREAVSEARRRGWAEEHGEFDAGSTCFGAPVFDQSGTVTAAISIAGPTARMDAARDPFGPLVAETAAAISHRLGYSDRAKPLAPRPEHQGA</sequence>
<keyword evidence="1" id="KW-0805">Transcription regulation</keyword>
<dbReference type="InterPro" id="IPR036388">
    <property type="entry name" value="WH-like_DNA-bd_sf"/>
</dbReference>
<accession>A0A9X3P9U6</accession>
<dbReference type="GO" id="GO:0003700">
    <property type="term" value="F:DNA-binding transcription factor activity"/>
    <property type="evidence" value="ECO:0007669"/>
    <property type="project" value="TreeGrafter"/>
</dbReference>
<feature type="domain" description="HTH iclR-type" evidence="4">
    <location>
        <begin position="10"/>
        <end position="69"/>
    </location>
</feature>
<dbReference type="Pfam" id="PF09339">
    <property type="entry name" value="HTH_IclR"/>
    <property type="match status" value="1"/>
</dbReference>
<dbReference type="Proteomes" id="UP001146067">
    <property type="component" value="Unassembled WGS sequence"/>
</dbReference>
<evidence type="ECO:0000313" key="7">
    <source>
        <dbReference type="Proteomes" id="UP001146067"/>
    </source>
</evidence>
<dbReference type="InterPro" id="IPR014757">
    <property type="entry name" value="Tscrpt_reg_IclR_C"/>
</dbReference>
<dbReference type="PANTHER" id="PTHR30136:SF24">
    <property type="entry name" value="HTH-TYPE TRANSCRIPTIONAL REPRESSOR ALLR"/>
    <property type="match status" value="1"/>
</dbReference>
<proteinExistence type="predicted"/>
<dbReference type="PROSITE" id="PS51078">
    <property type="entry name" value="ICLR_ED"/>
    <property type="match status" value="1"/>
</dbReference>
<dbReference type="PROSITE" id="PS51077">
    <property type="entry name" value="HTH_ICLR"/>
    <property type="match status" value="1"/>
</dbReference>
<evidence type="ECO:0000313" key="6">
    <source>
        <dbReference type="EMBL" id="MDA1361446.1"/>
    </source>
</evidence>
<dbReference type="InterPro" id="IPR005471">
    <property type="entry name" value="Tscrpt_reg_IclR_N"/>
</dbReference>
<dbReference type="SUPFAM" id="SSF55781">
    <property type="entry name" value="GAF domain-like"/>
    <property type="match status" value="1"/>
</dbReference>
<organism evidence="6 7">
    <name type="scientific">Glycomyces luteolus</name>
    <dbReference type="NCBI Taxonomy" id="2670330"/>
    <lineage>
        <taxon>Bacteria</taxon>
        <taxon>Bacillati</taxon>
        <taxon>Actinomycetota</taxon>
        <taxon>Actinomycetes</taxon>
        <taxon>Glycomycetales</taxon>
        <taxon>Glycomycetaceae</taxon>
        <taxon>Glycomyces</taxon>
    </lineage>
</organism>
<dbReference type="Gene3D" id="3.30.450.40">
    <property type="match status" value="1"/>
</dbReference>
<dbReference type="PANTHER" id="PTHR30136">
    <property type="entry name" value="HELIX-TURN-HELIX TRANSCRIPTIONAL REGULATOR, ICLR FAMILY"/>
    <property type="match status" value="1"/>
</dbReference>
<evidence type="ECO:0000259" key="5">
    <source>
        <dbReference type="PROSITE" id="PS51078"/>
    </source>
</evidence>
<dbReference type="InterPro" id="IPR029016">
    <property type="entry name" value="GAF-like_dom_sf"/>
</dbReference>
<keyword evidence="2" id="KW-0238">DNA-binding</keyword>
<evidence type="ECO:0000256" key="2">
    <source>
        <dbReference type="ARBA" id="ARBA00023125"/>
    </source>
</evidence>
<evidence type="ECO:0000256" key="3">
    <source>
        <dbReference type="ARBA" id="ARBA00023163"/>
    </source>
</evidence>
<comment type="caution">
    <text evidence="6">The sequence shown here is derived from an EMBL/GenBank/DDBJ whole genome shotgun (WGS) entry which is preliminary data.</text>
</comment>